<gene>
    <name evidence="5" type="ORF">NB646_02070</name>
</gene>
<name>A0A9E9LF10_9BURK</name>
<reference evidence="5" key="1">
    <citation type="journal article" date="2022" name="Front. Microbiol.">
        <title>New perspectives on an old grouping: The genomic and phenotypic variability of Oxalobacter formigenes and the implications for calcium oxalate stone prevention.</title>
        <authorList>
            <person name="Chmiel J.A."/>
            <person name="Carr C."/>
            <person name="Stuivenberg G.A."/>
            <person name="Venema R."/>
            <person name="Chanyi R.M."/>
            <person name="Al K.F."/>
            <person name="Giguere D."/>
            <person name="Say H."/>
            <person name="Akouris P.P."/>
            <person name="Dominguez Romero S.A."/>
            <person name="Kwong A."/>
            <person name="Tai V."/>
            <person name="Koval S.F."/>
            <person name="Razvi H."/>
            <person name="Bjazevic J."/>
            <person name="Burton J.P."/>
        </authorList>
    </citation>
    <scope>NUCLEOTIDE SEQUENCE</scope>
    <source>
        <strain evidence="5">OxK</strain>
    </source>
</reference>
<dbReference type="Gene3D" id="2.70.70.10">
    <property type="entry name" value="Glucose Permease (Domain IIA)"/>
    <property type="match status" value="1"/>
</dbReference>
<feature type="domain" description="M23ase beta-sheet core" evidence="4">
    <location>
        <begin position="362"/>
        <end position="455"/>
    </location>
</feature>
<dbReference type="FunFam" id="2.70.70.10:FF:000003">
    <property type="entry name" value="Murein hydrolase activator EnvC"/>
    <property type="match status" value="1"/>
</dbReference>
<evidence type="ECO:0000313" key="5">
    <source>
        <dbReference type="EMBL" id="WAV91569.1"/>
    </source>
</evidence>
<feature type="region of interest" description="Disordered" evidence="2">
    <location>
        <begin position="286"/>
        <end position="323"/>
    </location>
</feature>
<dbReference type="Pfam" id="PF01551">
    <property type="entry name" value="Peptidase_M23"/>
    <property type="match status" value="1"/>
</dbReference>
<feature type="compositionally biased region" description="Polar residues" evidence="2">
    <location>
        <begin position="42"/>
        <end position="55"/>
    </location>
</feature>
<dbReference type="CDD" id="cd12797">
    <property type="entry name" value="M23_peptidase"/>
    <property type="match status" value="1"/>
</dbReference>
<dbReference type="AlphaFoldDB" id="A0A9E9LF10"/>
<evidence type="ECO:0000256" key="1">
    <source>
        <dbReference type="SAM" id="Coils"/>
    </source>
</evidence>
<dbReference type="GO" id="GO:0004222">
    <property type="term" value="F:metalloendopeptidase activity"/>
    <property type="evidence" value="ECO:0007669"/>
    <property type="project" value="TreeGrafter"/>
</dbReference>
<feature type="compositionally biased region" description="Basic residues" evidence="2">
    <location>
        <begin position="295"/>
        <end position="311"/>
    </location>
</feature>
<feature type="signal peptide" evidence="3">
    <location>
        <begin position="1"/>
        <end position="20"/>
    </location>
</feature>
<evidence type="ECO:0000256" key="2">
    <source>
        <dbReference type="SAM" id="MobiDB-lite"/>
    </source>
</evidence>
<dbReference type="InterPro" id="IPR050570">
    <property type="entry name" value="Cell_wall_metabolism_enzyme"/>
</dbReference>
<feature type="chain" id="PRO_5038629132" evidence="3">
    <location>
        <begin position="21"/>
        <end position="460"/>
    </location>
</feature>
<organism evidence="5">
    <name type="scientific">Oxalobacter aliiformigenes</name>
    <dbReference type="NCBI Taxonomy" id="2946593"/>
    <lineage>
        <taxon>Bacteria</taxon>
        <taxon>Pseudomonadati</taxon>
        <taxon>Pseudomonadota</taxon>
        <taxon>Betaproteobacteria</taxon>
        <taxon>Burkholderiales</taxon>
        <taxon>Oxalobacteraceae</taxon>
        <taxon>Oxalobacter</taxon>
    </lineage>
</organism>
<accession>A0A9E9LF10</accession>
<dbReference type="PANTHER" id="PTHR21666:SF270">
    <property type="entry name" value="MUREIN HYDROLASE ACTIVATOR ENVC"/>
    <property type="match status" value="1"/>
</dbReference>
<dbReference type="RefSeq" id="WP_269316103.1">
    <property type="nucleotide sequence ID" value="NZ_CP098251.1"/>
</dbReference>
<dbReference type="PANTHER" id="PTHR21666">
    <property type="entry name" value="PEPTIDASE-RELATED"/>
    <property type="match status" value="1"/>
</dbReference>
<evidence type="ECO:0000256" key="3">
    <source>
        <dbReference type="SAM" id="SignalP"/>
    </source>
</evidence>
<protein>
    <submittedName>
        <fullName evidence="5">Peptidoglycan DD-metalloendopeptidase family protein</fullName>
    </submittedName>
</protein>
<dbReference type="InterPro" id="IPR011055">
    <property type="entry name" value="Dup_hybrid_motif"/>
</dbReference>
<dbReference type="InterPro" id="IPR016047">
    <property type="entry name" value="M23ase_b-sheet_dom"/>
</dbReference>
<feature type="coiled-coil region" evidence="1">
    <location>
        <begin position="124"/>
        <end position="151"/>
    </location>
</feature>
<keyword evidence="3" id="KW-0732">Signal</keyword>
<feature type="region of interest" description="Disordered" evidence="2">
    <location>
        <begin position="21"/>
        <end position="72"/>
    </location>
</feature>
<sequence length="460" mass="51654">MKKAIFLFFLLVFTSVTVNAAQPPRKSGSSGQKRQSARKTVRQSNSKKTGNAQFSDKTRQKQNAEAEQKKLRQQLTTLKKEISQTEKAKGKVADEIAQSEKAITTTEHSLSELGKQKSITENRLTRLSSEQNQLLATIARQQNQLAQIMQEQYIAGSEDRMKLLFSGDNPNRINRELQYMNYFSAAYADLIDTLQNNLQAIRTKRIQTDQARQELEKIVTKTNQQKNLLEKEKARHAVLLAQLSEKLDSQKKKAEKLAQDEKRLGNLVDRLNRAIEAQRKAVEKREAERRLAAKNARKQAKQSKQTRKSRPVSRDDTETVTEAPYRPDTASAFGRMRGKLKMPVAGTITARYGMKRADGPSWKGIFIRTAPGAAVHAVAGGRVVFADFLRGFGNLIIVDHGNQYMTIYGNAQSLAKRTGDNISAGDTIASAGNSGENTETGLYFEIRHNGRAYNPLDWIR</sequence>
<dbReference type="Gene3D" id="6.10.250.3150">
    <property type="match status" value="1"/>
</dbReference>
<feature type="compositionally biased region" description="Basic and acidic residues" evidence="2">
    <location>
        <begin position="56"/>
        <end position="70"/>
    </location>
</feature>
<keyword evidence="1" id="KW-0175">Coiled coil</keyword>
<dbReference type="Proteomes" id="UP001164819">
    <property type="component" value="Chromosome"/>
</dbReference>
<evidence type="ECO:0000259" key="4">
    <source>
        <dbReference type="Pfam" id="PF01551"/>
    </source>
</evidence>
<proteinExistence type="predicted"/>
<dbReference type="SUPFAM" id="SSF51261">
    <property type="entry name" value="Duplicated hybrid motif"/>
    <property type="match status" value="1"/>
</dbReference>
<dbReference type="EMBL" id="CP098251">
    <property type="protein sequence ID" value="WAV91569.1"/>
    <property type="molecule type" value="Genomic_DNA"/>
</dbReference>